<feature type="domain" description="Pirin C-terminal" evidence="3">
    <location>
        <begin position="197"/>
        <end position="296"/>
    </location>
</feature>
<evidence type="ECO:0000313" key="4">
    <source>
        <dbReference type="EMBL" id="MBV7268219.1"/>
    </source>
</evidence>
<evidence type="ECO:0000259" key="3">
    <source>
        <dbReference type="Pfam" id="PF05726"/>
    </source>
</evidence>
<keyword evidence="5" id="KW-1185">Reference proteome</keyword>
<name>A0A9X1F6T2_9FLAO</name>
<dbReference type="InterPro" id="IPR008778">
    <property type="entry name" value="Pirin_C_dom"/>
</dbReference>
<feature type="domain" description="Pirin N-terminal" evidence="2">
    <location>
        <begin position="33"/>
        <end position="137"/>
    </location>
</feature>
<evidence type="ECO:0000259" key="2">
    <source>
        <dbReference type="Pfam" id="PF02678"/>
    </source>
</evidence>
<dbReference type="InterPro" id="IPR053186">
    <property type="entry name" value="QDO-related"/>
</dbReference>
<protein>
    <submittedName>
        <fullName evidence="4">Pirin family protein</fullName>
    </submittedName>
</protein>
<dbReference type="PANTHER" id="PTHR43594">
    <property type="entry name" value="QUERCETIN 2,3-DIOXYGENASE"/>
    <property type="match status" value="1"/>
</dbReference>
<evidence type="ECO:0000256" key="1">
    <source>
        <dbReference type="RuleBase" id="RU003457"/>
    </source>
</evidence>
<dbReference type="Proteomes" id="UP001138894">
    <property type="component" value="Unassembled WGS sequence"/>
</dbReference>
<comment type="caution">
    <text evidence="4">The sequence shown here is derived from an EMBL/GenBank/DDBJ whole genome shotgun (WGS) entry which is preliminary data.</text>
</comment>
<organism evidence="4 5">
    <name type="scientific">Winogradskyella luteola</name>
    <dbReference type="NCBI Taxonomy" id="2828330"/>
    <lineage>
        <taxon>Bacteria</taxon>
        <taxon>Pseudomonadati</taxon>
        <taxon>Bacteroidota</taxon>
        <taxon>Flavobacteriia</taxon>
        <taxon>Flavobacteriales</taxon>
        <taxon>Flavobacteriaceae</taxon>
        <taxon>Winogradskyella</taxon>
    </lineage>
</organism>
<sequence>MENILNKRKIKMKLNSIKRVGRSDFVNMGPIRLRQPLPTQGIDMIDPFILLHHYGPYEINEKSNPFDLGPHPHRGFEPITFLVQGEQLHRDSLGNESVVEAGDVQWTTAGRGIIHAEGPTKKFVSRGGTIEGIQLWLNLPAEKKMMQPNYQHAKYKDFRVVNSEDGNVETRIISGELNNTYGRIATQTSVNTFIIKTKAGGLESISFSNSHQSLLYLLKGKVKINGETTLELDKNQLIQFNQDGDGFTIEASSDSLLLFLSGDPFNEPVATYGPYVMNNQTELMEAMRDYQMGKMGFLPAS</sequence>
<dbReference type="InterPro" id="IPR003829">
    <property type="entry name" value="Pirin_N_dom"/>
</dbReference>
<dbReference type="PIRSF" id="PIRSF006232">
    <property type="entry name" value="Pirin"/>
    <property type="match status" value="1"/>
</dbReference>
<proteinExistence type="inferred from homology"/>
<dbReference type="Pfam" id="PF05726">
    <property type="entry name" value="Pirin_C"/>
    <property type="match status" value="1"/>
</dbReference>
<evidence type="ECO:0000313" key="5">
    <source>
        <dbReference type="Proteomes" id="UP001138894"/>
    </source>
</evidence>
<dbReference type="InterPro" id="IPR012093">
    <property type="entry name" value="Pirin"/>
</dbReference>
<dbReference type="PANTHER" id="PTHR43594:SF1">
    <property type="entry name" value="QUERCETIN 2,3-DIOXYGENASE PA2418-RELATED"/>
    <property type="match status" value="1"/>
</dbReference>
<accession>A0A9X1F6T2</accession>
<dbReference type="Pfam" id="PF02678">
    <property type="entry name" value="Pirin"/>
    <property type="match status" value="1"/>
</dbReference>
<dbReference type="CDD" id="cd02909">
    <property type="entry name" value="cupin_pirin_N"/>
    <property type="match status" value="1"/>
</dbReference>
<dbReference type="AlphaFoldDB" id="A0A9X1F6T2"/>
<reference evidence="4" key="1">
    <citation type="submission" date="2021-04" db="EMBL/GenBank/DDBJ databases">
        <authorList>
            <person name="Pira H."/>
            <person name="Risdian C."/>
            <person name="Wink J."/>
        </authorList>
    </citation>
    <scope>NUCLEOTIDE SEQUENCE</scope>
    <source>
        <strain evidence="4">WHY3</strain>
    </source>
</reference>
<gene>
    <name evidence="4" type="ORF">KCG49_03315</name>
</gene>
<dbReference type="EMBL" id="JAGSPD010000002">
    <property type="protein sequence ID" value="MBV7268219.1"/>
    <property type="molecule type" value="Genomic_DNA"/>
</dbReference>
<comment type="similarity">
    <text evidence="1">Belongs to the pirin family.</text>
</comment>